<proteinExistence type="predicted"/>
<keyword evidence="3 4" id="KW-0175">Coiled coil</keyword>
<feature type="coiled-coil region" evidence="4">
    <location>
        <begin position="480"/>
        <end position="553"/>
    </location>
</feature>
<dbReference type="Proteomes" id="UP000306102">
    <property type="component" value="Unassembled WGS sequence"/>
</dbReference>
<evidence type="ECO:0000256" key="4">
    <source>
        <dbReference type="SAM" id="Coils"/>
    </source>
</evidence>
<dbReference type="PANTHER" id="PTHR18921:SF2">
    <property type="entry name" value="THYROID RECEPTOR-INTERACTING PROTEIN 11"/>
    <property type="match status" value="1"/>
</dbReference>
<comment type="subcellular location">
    <subcellularLocation>
        <location evidence="1">Golgi apparatus</location>
    </subcellularLocation>
</comment>
<feature type="coiled-coil region" evidence="4">
    <location>
        <begin position="328"/>
        <end position="362"/>
    </location>
</feature>
<evidence type="ECO:0000256" key="1">
    <source>
        <dbReference type="ARBA" id="ARBA00004555"/>
    </source>
</evidence>
<dbReference type="GO" id="GO:0005794">
    <property type="term" value="C:Golgi apparatus"/>
    <property type="evidence" value="ECO:0007669"/>
    <property type="project" value="UniProtKB-SubCell"/>
</dbReference>
<dbReference type="GO" id="GO:0031267">
    <property type="term" value="F:small GTPase binding"/>
    <property type="evidence" value="ECO:0007669"/>
    <property type="project" value="TreeGrafter"/>
</dbReference>
<dbReference type="EMBL" id="SDRB02003383">
    <property type="protein sequence ID" value="THG17891.1"/>
    <property type="molecule type" value="Genomic_DNA"/>
</dbReference>
<evidence type="ECO:0000256" key="5">
    <source>
        <dbReference type="SAM" id="MobiDB-lite"/>
    </source>
</evidence>
<evidence type="ECO:0000256" key="2">
    <source>
        <dbReference type="ARBA" id="ARBA00023034"/>
    </source>
</evidence>
<evidence type="ECO:0000256" key="3">
    <source>
        <dbReference type="ARBA" id="ARBA00023054"/>
    </source>
</evidence>
<keyword evidence="7" id="KW-1185">Reference proteome</keyword>
<protein>
    <recommendedName>
        <fullName evidence="8">GRIP domain-containing protein</fullName>
    </recommendedName>
</protein>
<feature type="coiled-coil region" evidence="4">
    <location>
        <begin position="176"/>
        <end position="298"/>
    </location>
</feature>
<comment type="caution">
    <text evidence="6">The sequence shown here is derived from an EMBL/GenBank/DDBJ whole genome shotgun (WGS) entry which is preliminary data.</text>
</comment>
<dbReference type="GO" id="GO:0007030">
    <property type="term" value="P:Golgi organization"/>
    <property type="evidence" value="ECO:0007669"/>
    <property type="project" value="TreeGrafter"/>
</dbReference>
<keyword evidence="2" id="KW-0333">Golgi apparatus</keyword>
<feature type="region of interest" description="Disordered" evidence="5">
    <location>
        <begin position="690"/>
        <end position="781"/>
    </location>
</feature>
<evidence type="ECO:0008006" key="8">
    <source>
        <dbReference type="Google" id="ProtNLM"/>
    </source>
</evidence>
<accession>A0A4S4EML4</accession>
<feature type="coiled-coil region" evidence="4">
    <location>
        <begin position="389"/>
        <end position="455"/>
    </location>
</feature>
<dbReference type="GO" id="GO:0006888">
    <property type="term" value="P:endoplasmic reticulum to Golgi vesicle-mediated transport"/>
    <property type="evidence" value="ECO:0007669"/>
    <property type="project" value="TreeGrafter"/>
</dbReference>
<organism evidence="6 7">
    <name type="scientific">Camellia sinensis var. sinensis</name>
    <name type="common">China tea</name>
    <dbReference type="NCBI Taxonomy" id="542762"/>
    <lineage>
        <taxon>Eukaryota</taxon>
        <taxon>Viridiplantae</taxon>
        <taxon>Streptophyta</taxon>
        <taxon>Embryophyta</taxon>
        <taxon>Tracheophyta</taxon>
        <taxon>Spermatophyta</taxon>
        <taxon>Magnoliopsida</taxon>
        <taxon>eudicotyledons</taxon>
        <taxon>Gunneridae</taxon>
        <taxon>Pentapetalae</taxon>
        <taxon>asterids</taxon>
        <taxon>Ericales</taxon>
        <taxon>Theaceae</taxon>
        <taxon>Camellia</taxon>
    </lineage>
</organism>
<sequence>MWSTIANLKENLNKMALDVHHHDYDYDYDYHDDDEQQEEELRIYDSPNRNGHLVSDHRFSHNFAYSLQPSHSNGFEDSPDNSEVEQYKVEIKRLHESEAEIKALSVNYAALLKEKEDRISRLNEENSLLKQNLNATNDALNSSRNESFKTSTNSMNGLKGLADLLEEKNMSLAAIQAAHESEINNLGLELEKERDKLANIQLKLQEELKLNESFQEELNLSKVDKDKKMEMNKIRDELNEKISEVRRLQIELTRRENAETDDIAEGLKRVIATLEKENNNLKMEKVELEAALKAADNSSPHKIPPHNHQEISNSLNEKDQSMGHFPGKEEMELSLQKLEKDLKETCQQRDKALQELNRLKQHLLDKVADYNFSVVRMFCWFESEESEKMDEDSKIIEELREKNEFLKLQKLNLEKALKHAIASQEEVKMTNNNELQKYEEIIDDLKRKLTSCMSTIDAKNVELLNLQTALGQYYAEIEAKEHLEGDMARAREELAKLSEDAHQQAEILKSEKEDSLKKLSQAERILAEGRNRVNKLEEDNAKLHRAFEQSMSRINRMSMDSDYFVDRRIVIKLLVAYFQRNHSKEVLDLMVRMLGFSDEDKQRIGVAQQGAGKGVVRGVLGIPGRLVGGLWGGGSAESNANMASENQSFADLWVDFLLKETEEREKRESAEAINASNGDARTNATGAAFSFSRLSPSPNQNSPLLSQGNIQQSDHSDSEFSTVPLTSSEHSFQNSDGDSDDDSVFPHLANSYTNPVEIGVSSIDLSDDEDTKSNEEDDDERMREITDSAIWRAFREDESRQNTPLTAETATRVMEGWGPRILYWTKALNSEN</sequence>
<name>A0A4S4EML4_CAMSN</name>
<dbReference type="AlphaFoldDB" id="A0A4S4EML4"/>
<gene>
    <name evidence="6" type="ORF">TEA_019489</name>
</gene>
<feature type="compositionally biased region" description="Acidic residues" evidence="5">
    <location>
        <begin position="765"/>
        <end position="779"/>
    </location>
</feature>
<dbReference type="PANTHER" id="PTHR18921">
    <property type="entry name" value="MYOSIN HEAVY CHAIN - RELATED"/>
    <property type="match status" value="1"/>
</dbReference>
<feature type="coiled-coil region" evidence="4">
    <location>
        <begin position="94"/>
        <end position="146"/>
    </location>
</feature>
<feature type="compositionally biased region" description="Low complexity" evidence="5">
    <location>
        <begin position="694"/>
        <end position="707"/>
    </location>
</feature>
<evidence type="ECO:0000313" key="7">
    <source>
        <dbReference type="Proteomes" id="UP000306102"/>
    </source>
</evidence>
<feature type="compositionally biased region" description="Polar residues" evidence="5">
    <location>
        <begin position="708"/>
        <end position="736"/>
    </location>
</feature>
<reference evidence="6 7" key="1">
    <citation type="journal article" date="2018" name="Proc. Natl. Acad. Sci. U.S.A.">
        <title>Draft genome sequence of Camellia sinensis var. sinensis provides insights into the evolution of the tea genome and tea quality.</title>
        <authorList>
            <person name="Wei C."/>
            <person name="Yang H."/>
            <person name="Wang S."/>
            <person name="Zhao J."/>
            <person name="Liu C."/>
            <person name="Gao L."/>
            <person name="Xia E."/>
            <person name="Lu Y."/>
            <person name="Tai Y."/>
            <person name="She G."/>
            <person name="Sun J."/>
            <person name="Cao H."/>
            <person name="Tong W."/>
            <person name="Gao Q."/>
            <person name="Li Y."/>
            <person name="Deng W."/>
            <person name="Jiang X."/>
            <person name="Wang W."/>
            <person name="Chen Q."/>
            <person name="Zhang S."/>
            <person name="Li H."/>
            <person name="Wu J."/>
            <person name="Wang P."/>
            <person name="Li P."/>
            <person name="Shi C."/>
            <person name="Zheng F."/>
            <person name="Jian J."/>
            <person name="Huang B."/>
            <person name="Shan D."/>
            <person name="Shi M."/>
            <person name="Fang C."/>
            <person name="Yue Y."/>
            <person name="Li F."/>
            <person name="Li D."/>
            <person name="Wei S."/>
            <person name="Han B."/>
            <person name="Jiang C."/>
            <person name="Yin Y."/>
            <person name="Xia T."/>
            <person name="Zhang Z."/>
            <person name="Bennetzen J.L."/>
            <person name="Zhao S."/>
            <person name="Wan X."/>
        </authorList>
    </citation>
    <scope>NUCLEOTIDE SEQUENCE [LARGE SCALE GENOMIC DNA]</scope>
    <source>
        <strain evidence="7">cv. Shuchazao</strain>
        <tissue evidence="6">Leaf</tissue>
    </source>
</reference>
<evidence type="ECO:0000313" key="6">
    <source>
        <dbReference type="EMBL" id="THG17891.1"/>
    </source>
</evidence>